<gene>
    <name evidence="3" type="ORF">S06H3_23943</name>
</gene>
<evidence type="ECO:0000256" key="1">
    <source>
        <dbReference type="SAM" id="MobiDB-lite"/>
    </source>
</evidence>
<dbReference type="AlphaFoldDB" id="X1KZP1"/>
<accession>X1KZP1</accession>
<reference evidence="3" key="1">
    <citation type="journal article" date="2014" name="Front. Microbiol.">
        <title>High frequency of phylogenetically diverse reductive dehalogenase-homologous genes in deep subseafloor sedimentary metagenomes.</title>
        <authorList>
            <person name="Kawai M."/>
            <person name="Futagami T."/>
            <person name="Toyoda A."/>
            <person name="Takaki Y."/>
            <person name="Nishi S."/>
            <person name="Hori S."/>
            <person name="Arai W."/>
            <person name="Tsubouchi T."/>
            <person name="Morono Y."/>
            <person name="Uchiyama I."/>
            <person name="Ito T."/>
            <person name="Fujiyama A."/>
            <person name="Inagaki F."/>
            <person name="Takami H."/>
        </authorList>
    </citation>
    <scope>NUCLEOTIDE SEQUENCE</scope>
    <source>
        <strain evidence="3">Expedition CK06-06</strain>
    </source>
</reference>
<feature type="region of interest" description="Disordered" evidence="1">
    <location>
        <begin position="1"/>
        <end position="23"/>
    </location>
</feature>
<sequence>VHVDGEKHDHIHAHKVEHSHVHDEKKGTSLTPWILFIIFVFGPCEPLIPLVMYPAKKKRAKEKASNTYTQ</sequence>
<evidence type="ECO:0000313" key="3">
    <source>
        <dbReference type="EMBL" id="GAI12193.1"/>
    </source>
</evidence>
<feature type="transmembrane region" description="Helical" evidence="2">
    <location>
        <begin position="33"/>
        <end position="53"/>
    </location>
</feature>
<feature type="non-terminal residue" evidence="3">
    <location>
        <position position="1"/>
    </location>
</feature>
<name>X1KZP1_9ZZZZ</name>
<comment type="caution">
    <text evidence="3">The sequence shown here is derived from an EMBL/GenBank/DDBJ whole genome shotgun (WGS) entry which is preliminary data.</text>
</comment>
<proteinExistence type="predicted"/>
<protein>
    <submittedName>
        <fullName evidence="3">Uncharacterized protein</fullName>
    </submittedName>
</protein>
<evidence type="ECO:0000256" key="2">
    <source>
        <dbReference type="SAM" id="Phobius"/>
    </source>
</evidence>
<keyword evidence="2" id="KW-1133">Transmembrane helix</keyword>
<keyword evidence="2" id="KW-0812">Transmembrane</keyword>
<dbReference type="EMBL" id="BARV01013153">
    <property type="protein sequence ID" value="GAI12193.1"/>
    <property type="molecule type" value="Genomic_DNA"/>
</dbReference>
<keyword evidence="2" id="KW-0472">Membrane</keyword>
<organism evidence="3">
    <name type="scientific">marine sediment metagenome</name>
    <dbReference type="NCBI Taxonomy" id="412755"/>
    <lineage>
        <taxon>unclassified sequences</taxon>
        <taxon>metagenomes</taxon>
        <taxon>ecological metagenomes</taxon>
    </lineage>
</organism>